<dbReference type="AlphaFoldDB" id="F0XP14"/>
<organism evidence="3">
    <name type="scientific">Grosmannia clavigera (strain kw1407 / UAMH 11150)</name>
    <name type="common">Blue stain fungus</name>
    <name type="synonym">Graphiocladiella clavigera</name>
    <dbReference type="NCBI Taxonomy" id="655863"/>
    <lineage>
        <taxon>Eukaryota</taxon>
        <taxon>Fungi</taxon>
        <taxon>Dikarya</taxon>
        <taxon>Ascomycota</taxon>
        <taxon>Pezizomycotina</taxon>
        <taxon>Sordariomycetes</taxon>
        <taxon>Sordariomycetidae</taxon>
        <taxon>Ophiostomatales</taxon>
        <taxon>Ophiostomataceae</taxon>
        <taxon>Leptographium</taxon>
    </lineage>
</organism>
<feature type="compositionally biased region" description="Polar residues" evidence="1">
    <location>
        <begin position="109"/>
        <end position="121"/>
    </location>
</feature>
<feature type="region of interest" description="Disordered" evidence="1">
    <location>
        <begin position="106"/>
        <end position="207"/>
    </location>
</feature>
<reference evidence="2 3" key="1">
    <citation type="journal article" date="2011" name="Proc. Natl. Acad. Sci. U.S.A.">
        <title>Genome and transcriptome analyses of the mountain pine beetle-fungal symbiont Grosmannia clavigera, a lodgepole pine pathogen.</title>
        <authorList>
            <person name="DiGuistini S."/>
            <person name="Wang Y."/>
            <person name="Liao N.Y."/>
            <person name="Taylor G."/>
            <person name="Tanguay P."/>
            <person name="Feau N."/>
            <person name="Henrissat B."/>
            <person name="Chan S.K."/>
            <person name="Hesse-Orce U."/>
            <person name="Alamouti S.M."/>
            <person name="Tsui C.K.M."/>
            <person name="Docking R.T."/>
            <person name="Levasseur A."/>
            <person name="Haridas S."/>
            <person name="Robertson G."/>
            <person name="Birol I."/>
            <person name="Holt R.A."/>
            <person name="Marra M.A."/>
            <person name="Hamelin R.C."/>
            <person name="Hirst M."/>
            <person name="Jones S.J.M."/>
            <person name="Bohlmann J."/>
            <person name="Breuil C."/>
        </authorList>
    </citation>
    <scope>NUCLEOTIDE SEQUENCE [LARGE SCALE GENOMIC DNA]</scope>
    <source>
        <strain evidence="3">kw1407 / UAMH 11150</strain>
    </source>
</reference>
<evidence type="ECO:0000256" key="1">
    <source>
        <dbReference type="SAM" id="MobiDB-lite"/>
    </source>
</evidence>
<gene>
    <name evidence="2" type="ORF">CMQ_7445</name>
</gene>
<dbReference type="EMBL" id="GL629801">
    <property type="protein sequence ID" value="EFX00443.1"/>
    <property type="molecule type" value="Genomic_DNA"/>
</dbReference>
<dbReference type="RefSeq" id="XP_014169925.1">
    <property type="nucleotide sequence ID" value="XM_014314450.1"/>
</dbReference>
<protein>
    <submittedName>
        <fullName evidence="2">Uncharacterized protein</fullName>
    </submittedName>
</protein>
<dbReference type="InParanoid" id="F0XP14"/>
<sequence>MFRPIDPAVGAAHVDVDIDVGTSSLNRSMANWQRELQTVCDQSDALLKPAAETLRRLVTDFYARKAAVLSRMVLFEGEQRAAQMRALGLDDMVPTDLRQILVLAGNGPASRTNPQTVPSTADNRKSDDVMDYESTQERAETAPVNRQAQEPSTASFTPAVVQRPGRSLSNHLPVSGKKPTRRQPELARRQSTMSAFLAPKSSPSAGQVAIPSAAYRPDILSHEPQDIKPTVVQSAVEQQVIPPAAFRPMPAPRQSQSIQPAAVPSVFPAVPSLASAPMAMPHGHLQPKRPPISSWEVQGDEFIFQHHLLGPGWFVLRCDRGSDLRAVTFRAHPFHNRRAWNHFNTGGCKYHDRWRTYTDEDLLEHFARRVVDSNDENFTDDWAQQSNEMIEEKKKKHKTSRPRPRRTIEDSMEPDS</sequence>
<evidence type="ECO:0000313" key="2">
    <source>
        <dbReference type="EMBL" id="EFX00443.1"/>
    </source>
</evidence>
<dbReference type="Proteomes" id="UP000007796">
    <property type="component" value="Unassembled WGS sequence"/>
</dbReference>
<dbReference type="HOGENOM" id="CLU_660659_0_0_1"/>
<feature type="region of interest" description="Disordered" evidence="1">
    <location>
        <begin position="390"/>
        <end position="416"/>
    </location>
</feature>
<keyword evidence="3" id="KW-1185">Reference proteome</keyword>
<name>F0XP14_GROCL</name>
<feature type="compositionally biased region" description="Polar residues" evidence="1">
    <location>
        <begin position="144"/>
        <end position="156"/>
    </location>
</feature>
<accession>F0XP14</accession>
<feature type="compositionally biased region" description="Basic residues" evidence="1">
    <location>
        <begin position="394"/>
        <end position="405"/>
    </location>
</feature>
<proteinExistence type="predicted"/>
<dbReference type="eggNOG" id="ENOG502RED1">
    <property type="taxonomic scope" value="Eukaryota"/>
</dbReference>
<dbReference type="GeneID" id="25980990"/>
<dbReference type="OrthoDB" id="5239756at2759"/>
<evidence type="ECO:0000313" key="3">
    <source>
        <dbReference type="Proteomes" id="UP000007796"/>
    </source>
</evidence>